<keyword evidence="1" id="KW-0732">Signal</keyword>
<comment type="caution">
    <text evidence="2">The sequence shown here is derived from an EMBL/GenBank/DDBJ whole genome shotgun (WGS) entry which is preliminary data.</text>
</comment>
<feature type="chain" id="PRO_5045104900" evidence="1">
    <location>
        <begin position="25"/>
        <end position="590"/>
    </location>
</feature>
<dbReference type="Proteomes" id="UP001597525">
    <property type="component" value="Unassembled WGS sequence"/>
</dbReference>
<dbReference type="EMBL" id="JBHUPB010000004">
    <property type="protein sequence ID" value="MFD2966852.1"/>
    <property type="molecule type" value="Genomic_DNA"/>
</dbReference>
<feature type="signal peptide" evidence="1">
    <location>
        <begin position="1"/>
        <end position="24"/>
    </location>
</feature>
<sequence length="590" mass="63285">MMFSNNVQRFVVFLSLLTVGSIFASCSKGETSEQLVDSETSLSFAVENLSEVADAGVIKGNETAPAETPDLVPVSGNVGSTTRATTKKSVAAVNTSFVPAAAAIVGEAREVVGDGYDAIVTLTEEDNTVKSASGRFINSKVSSAASGSTGNVAAAMTSGNKYRVLIYDNNDNYVGTIDATSGTALSPAFPVFKNTTYKWYAYSYNSQTQVPVPANTANPTITTTAGAAGLLYDSGTLTTVAGSNKISIVFEHRLASIAVKVDTRGLFTTINSVAGTNGTAGDLRSGTLNLKTGVYTNTSANTTKSDLLDWTNAAAATGDSVKVAYLYTSGTTAISNFKVTLTNLKVNLDDGSVRNFDDKTFTFPTSFTPQLGKRYTATITLIESAVEVGGVRWARENLYYRAGDTGYRFRNRSSNIYQTNVADLTSTTEFFSFAALTSSNSATPAVRDICKLAFPKNTWRLPTPAEQQALVNVSTNTSSTPYRVYGQSSDARYASWTYNTSNEYGTVWTSFMALGRRAKGSNTVENYSRTSNSSGYFWSNTFVQGTTRAYYMRVDVFGTANSFNNSTVVASQIEDDNMRYGMNIRCVRND</sequence>
<evidence type="ECO:0000256" key="1">
    <source>
        <dbReference type="SAM" id="SignalP"/>
    </source>
</evidence>
<proteinExistence type="predicted"/>
<dbReference type="RefSeq" id="WP_320182551.1">
    <property type="nucleotide sequence ID" value="NZ_CP138332.1"/>
</dbReference>
<evidence type="ECO:0000313" key="2">
    <source>
        <dbReference type="EMBL" id="MFD2966852.1"/>
    </source>
</evidence>
<accession>A0ABW6BC59</accession>
<gene>
    <name evidence="2" type="ORF">ACFS7Y_05615</name>
</gene>
<evidence type="ECO:0000313" key="3">
    <source>
        <dbReference type="Proteomes" id="UP001597525"/>
    </source>
</evidence>
<organism evidence="2 3">
    <name type="scientific">Sphingobacterium bambusae</name>
    <dbReference type="NCBI Taxonomy" id="662858"/>
    <lineage>
        <taxon>Bacteria</taxon>
        <taxon>Pseudomonadati</taxon>
        <taxon>Bacteroidota</taxon>
        <taxon>Sphingobacteriia</taxon>
        <taxon>Sphingobacteriales</taxon>
        <taxon>Sphingobacteriaceae</taxon>
        <taxon>Sphingobacterium</taxon>
    </lineage>
</organism>
<keyword evidence="3" id="KW-1185">Reference proteome</keyword>
<reference evidence="3" key="1">
    <citation type="journal article" date="2019" name="Int. J. Syst. Evol. Microbiol.">
        <title>The Global Catalogue of Microorganisms (GCM) 10K type strain sequencing project: providing services to taxonomists for standard genome sequencing and annotation.</title>
        <authorList>
            <consortium name="The Broad Institute Genomics Platform"/>
            <consortium name="The Broad Institute Genome Sequencing Center for Infectious Disease"/>
            <person name="Wu L."/>
            <person name="Ma J."/>
        </authorList>
    </citation>
    <scope>NUCLEOTIDE SEQUENCE [LARGE SCALE GENOMIC DNA]</scope>
    <source>
        <strain evidence="3">KCTC 22814</strain>
    </source>
</reference>
<name>A0ABW6BC59_9SPHI</name>
<protein>
    <submittedName>
        <fullName evidence="2">FISUMP domain-containing protein</fullName>
    </submittedName>
</protein>